<feature type="domain" description="Tf2-1-like SH3-like" evidence="1">
    <location>
        <begin position="36"/>
        <end position="98"/>
    </location>
</feature>
<name>A0A1J8R514_9AGAM</name>
<dbReference type="OrthoDB" id="3211671at2759"/>
<evidence type="ECO:0000313" key="2">
    <source>
        <dbReference type="EMBL" id="OJA16858.1"/>
    </source>
</evidence>
<dbReference type="AlphaFoldDB" id="A0A1J8R514"/>
<sequence>MKDALMRVHDAIIEACVGQAKQANRHRRPVTFKVNDLVYLSTKNLQIPKGWACKLIPKFIGPFRIVKIITEGATYRLDLSAKLQSRGVHDAFHVSLLRLHWPNDNRQFPGRQLHQLPGFAENPSEWAMNQILSHLGKGEDTTFKLQWSTGDVTWALLNEVKHLQAFTEYCEAQSLSWAVGTRGATLTVASMMLGTGTMGRLIMSSFGGYKLDRNREVDQQLTYQPRTGSLTPLLNSLSPYHPRPLIPVMDMNNTTNIRYTAEQWIGWKKYTEDLMAFVQ</sequence>
<dbReference type="InterPro" id="IPR056924">
    <property type="entry name" value="SH3_Tf2-1"/>
</dbReference>
<evidence type="ECO:0000259" key="1">
    <source>
        <dbReference type="Pfam" id="PF24626"/>
    </source>
</evidence>
<evidence type="ECO:0000313" key="3">
    <source>
        <dbReference type="Proteomes" id="UP000183567"/>
    </source>
</evidence>
<keyword evidence="3" id="KW-1185">Reference proteome</keyword>
<dbReference type="EMBL" id="LVVM01002319">
    <property type="protein sequence ID" value="OJA16858.1"/>
    <property type="molecule type" value="Genomic_DNA"/>
</dbReference>
<comment type="caution">
    <text evidence="2">The sequence shown here is derived from an EMBL/GenBank/DDBJ whole genome shotgun (WGS) entry which is preliminary data.</text>
</comment>
<dbReference type="STRING" id="180088.A0A1J8R514"/>
<reference evidence="2 3" key="1">
    <citation type="submission" date="2016-03" db="EMBL/GenBank/DDBJ databases">
        <title>Comparative genomics of the ectomycorrhizal sister species Rhizopogon vinicolor and Rhizopogon vesiculosus (Basidiomycota: Boletales) reveals a divergence of the mating type B locus.</title>
        <authorList>
            <person name="Mujic A.B."/>
            <person name="Kuo A."/>
            <person name="Tritt A."/>
            <person name="Lipzen A."/>
            <person name="Chen C."/>
            <person name="Johnson J."/>
            <person name="Sharma A."/>
            <person name="Barry K."/>
            <person name="Grigoriev I.V."/>
            <person name="Spatafora J.W."/>
        </authorList>
    </citation>
    <scope>NUCLEOTIDE SEQUENCE [LARGE SCALE GENOMIC DNA]</scope>
    <source>
        <strain evidence="2 3">AM-OR11-056</strain>
    </source>
</reference>
<dbReference type="Pfam" id="PF24626">
    <property type="entry name" value="SH3_Tf2-1"/>
    <property type="match status" value="1"/>
</dbReference>
<gene>
    <name evidence="2" type="ORF">AZE42_12244</name>
</gene>
<dbReference type="Proteomes" id="UP000183567">
    <property type="component" value="Unassembled WGS sequence"/>
</dbReference>
<proteinExistence type="predicted"/>
<protein>
    <recommendedName>
        <fullName evidence="1">Tf2-1-like SH3-like domain-containing protein</fullName>
    </recommendedName>
</protein>
<organism evidence="2 3">
    <name type="scientific">Rhizopogon vesiculosus</name>
    <dbReference type="NCBI Taxonomy" id="180088"/>
    <lineage>
        <taxon>Eukaryota</taxon>
        <taxon>Fungi</taxon>
        <taxon>Dikarya</taxon>
        <taxon>Basidiomycota</taxon>
        <taxon>Agaricomycotina</taxon>
        <taxon>Agaricomycetes</taxon>
        <taxon>Agaricomycetidae</taxon>
        <taxon>Boletales</taxon>
        <taxon>Suillineae</taxon>
        <taxon>Rhizopogonaceae</taxon>
        <taxon>Rhizopogon</taxon>
    </lineage>
</organism>
<accession>A0A1J8R514</accession>